<dbReference type="EMBL" id="CP040915">
    <property type="protein sequence ID" value="QDC23862.1"/>
    <property type="molecule type" value="Genomic_DNA"/>
</dbReference>
<evidence type="ECO:0000256" key="4">
    <source>
        <dbReference type="ARBA" id="ARBA00022630"/>
    </source>
</evidence>
<evidence type="ECO:0000259" key="10">
    <source>
        <dbReference type="Pfam" id="PF00724"/>
    </source>
</evidence>
<dbReference type="KEGG" id="gyu:FE374_03740"/>
<dbReference type="InterPro" id="IPR013785">
    <property type="entry name" value="Aldolase_TIM"/>
</dbReference>
<dbReference type="GO" id="GO:0016491">
    <property type="term" value="F:oxidoreductase activity"/>
    <property type="evidence" value="ECO:0007669"/>
    <property type="project" value="UniProtKB-KW"/>
</dbReference>
<evidence type="ECO:0000313" key="12">
    <source>
        <dbReference type="EMBL" id="QDC23862.1"/>
    </source>
</evidence>
<keyword evidence="8" id="KW-0408">Iron</keyword>
<dbReference type="InterPro" id="IPR001155">
    <property type="entry name" value="OxRdtase_FMN_N"/>
</dbReference>
<dbReference type="Proteomes" id="UP000314616">
    <property type="component" value="Chromosome"/>
</dbReference>
<evidence type="ECO:0000256" key="8">
    <source>
        <dbReference type="ARBA" id="ARBA00023004"/>
    </source>
</evidence>
<sequence>MPIEPRRIPSVGTLDALWQPLQVADVTIPNRVMTSALTLQYGKDGLISEQHRAYYRERARGGVGLLLSEQISAWEASNSPFTSALIGYEDAQIQAYRLLAKALQPYETKFFVELFAAGAAGGDTVGLDWKPLLAPSRVGLPGKNMPVSMTVEHIEQMIDSFARAAQRVQEGMLHGVEIHGSHGWLIRQFLSPLTNRRTDQYGGSVENRCRLPIEIGRAIREKVGPGFPLGLTMTYDELAGNAGITPEDALDQLRVINDAAVFDFFDISIGSSASRHYTLAPMGVEEGYSLPFGGRAKKVVGSDAAIFMAGRVLNLEMAARAVSEGNSDMVAMSRAHLADPHLVQRARRSGATPPNGHVRCVGANVCVSRAITDQAVVCAVNPVTGRESKWEQLPQRTANKRKVVVVGAGPAGLRCALTSARAGHDVVLLDQAKAVGGHLRQLARLHTRAPWQQAVDDMERALIDAGGVIELGSRVEVGSFPASHGDTIVVATGSEWAIPESLQSAPLAGNAAEQHGCRVLSVDSAIDELHGDDDVAPNGGASLGQRVVIFDSTGTYAPLGLAESVAMTGAEVHFVTSQDSVGPHVAATLDLPHLLARIKELGVKIVTGSVLVAVSEGSALFRSTYSGAEWALHEVESVVPAFRREPRDQLYEALVSRFEDVHLIGDALSPRSIEAVILDGEELARTFA</sequence>
<evidence type="ECO:0000256" key="6">
    <source>
        <dbReference type="ARBA" id="ARBA00022723"/>
    </source>
</evidence>
<dbReference type="Pfam" id="PF00724">
    <property type="entry name" value="Oxidored_FMN"/>
    <property type="match status" value="1"/>
</dbReference>
<dbReference type="PRINTS" id="PR00368">
    <property type="entry name" value="FADPNR"/>
</dbReference>
<keyword evidence="6" id="KW-0479">Metal-binding</keyword>
<name>A0A5B8C426_9MICO</name>
<evidence type="ECO:0000256" key="9">
    <source>
        <dbReference type="ARBA" id="ARBA00023014"/>
    </source>
</evidence>
<feature type="domain" description="NADH:flavin oxidoreductase/NADH oxidase N-terminal" evidence="10">
    <location>
        <begin position="17"/>
        <end position="348"/>
    </location>
</feature>
<dbReference type="PANTHER" id="PTHR42917">
    <property type="entry name" value="2,4-DIENOYL-COA REDUCTASE"/>
    <property type="match status" value="1"/>
</dbReference>
<evidence type="ECO:0000256" key="1">
    <source>
        <dbReference type="ARBA" id="ARBA00001917"/>
    </source>
</evidence>
<keyword evidence="7" id="KW-0560">Oxidoreductase</keyword>
<dbReference type="SUPFAM" id="SSF51971">
    <property type="entry name" value="Nucleotide-binding domain"/>
    <property type="match status" value="1"/>
</dbReference>
<dbReference type="InterPro" id="IPR051793">
    <property type="entry name" value="NADH:flavin_oxidoreductase"/>
</dbReference>
<keyword evidence="9" id="KW-0411">Iron-sulfur</keyword>
<comment type="cofactor">
    <cofactor evidence="1">
        <name>FMN</name>
        <dbReference type="ChEBI" id="CHEBI:58210"/>
    </cofactor>
</comment>
<comment type="cofactor">
    <cofactor evidence="2">
        <name>[4Fe-4S] cluster</name>
        <dbReference type="ChEBI" id="CHEBI:49883"/>
    </cofactor>
</comment>
<keyword evidence="4" id="KW-0285">Flavoprotein</keyword>
<evidence type="ECO:0000256" key="2">
    <source>
        <dbReference type="ARBA" id="ARBA00001966"/>
    </source>
</evidence>
<dbReference type="AlphaFoldDB" id="A0A5B8C426"/>
<dbReference type="GO" id="GO:0010181">
    <property type="term" value="F:FMN binding"/>
    <property type="evidence" value="ECO:0007669"/>
    <property type="project" value="InterPro"/>
</dbReference>
<evidence type="ECO:0000256" key="5">
    <source>
        <dbReference type="ARBA" id="ARBA00022643"/>
    </source>
</evidence>
<dbReference type="Pfam" id="PF07992">
    <property type="entry name" value="Pyr_redox_2"/>
    <property type="match status" value="1"/>
</dbReference>
<dbReference type="InterPro" id="IPR023753">
    <property type="entry name" value="FAD/NAD-binding_dom"/>
</dbReference>
<dbReference type="GO" id="GO:0046872">
    <property type="term" value="F:metal ion binding"/>
    <property type="evidence" value="ECO:0007669"/>
    <property type="project" value="UniProtKB-KW"/>
</dbReference>
<reference evidence="12 13" key="1">
    <citation type="submission" date="2019-05" db="EMBL/GenBank/DDBJ databases">
        <title>Georgenia *** sp. nov., and Georgenia *** sp. nov., isolated from the intestinal contents of plateau pika (Ochotona curzoniae) in the Qinghai-Tibet plateau of China.</title>
        <authorList>
            <person name="Tian Z."/>
        </authorList>
    </citation>
    <scope>NUCLEOTIDE SEQUENCE [LARGE SCALE GENOMIC DNA]</scope>
    <source>
        <strain evidence="12 13">Z443</strain>
    </source>
</reference>
<dbReference type="GO" id="GO:0051536">
    <property type="term" value="F:iron-sulfur cluster binding"/>
    <property type="evidence" value="ECO:0007669"/>
    <property type="project" value="UniProtKB-KW"/>
</dbReference>
<organism evidence="12 13">
    <name type="scientific">Georgenia yuyongxinii</name>
    <dbReference type="NCBI Taxonomy" id="2589797"/>
    <lineage>
        <taxon>Bacteria</taxon>
        <taxon>Bacillati</taxon>
        <taxon>Actinomycetota</taxon>
        <taxon>Actinomycetes</taxon>
        <taxon>Micrococcales</taxon>
        <taxon>Bogoriellaceae</taxon>
        <taxon>Georgenia</taxon>
    </lineage>
</organism>
<dbReference type="PANTHER" id="PTHR42917:SF2">
    <property type="entry name" value="2,4-DIENOYL-COA REDUCTASE [(2E)-ENOYL-COA-PRODUCING]"/>
    <property type="match status" value="1"/>
</dbReference>
<accession>A0A5B8C426</accession>
<evidence type="ECO:0000256" key="7">
    <source>
        <dbReference type="ARBA" id="ARBA00023002"/>
    </source>
</evidence>
<dbReference type="SUPFAM" id="SSF51905">
    <property type="entry name" value="FAD/NAD(P)-binding domain"/>
    <property type="match status" value="1"/>
</dbReference>
<dbReference type="Gene3D" id="3.50.50.60">
    <property type="entry name" value="FAD/NAD(P)-binding domain"/>
    <property type="match status" value="1"/>
</dbReference>
<dbReference type="InterPro" id="IPR036188">
    <property type="entry name" value="FAD/NAD-bd_sf"/>
</dbReference>
<dbReference type="Gene3D" id="3.20.20.70">
    <property type="entry name" value="Aldolase class I"/>
    <property type="match status" value="1"/>
</dbReference>
<dbReference type="OrthoDB" id="3169239at2"/>
<keyword evidence="5" id="KW-0288">FMN</keyword>
<comment type="similarity">
    <text evidence="3">In the N-terminal section; belongs to the NADH:flavin oxidoreductase/NADH oxidase family.</text>
</comment>
<evidence type="ECO:0000313" key="13">
    <source>
        <dbReference type="Proteomes" id="UP000314616"/>
    </source>
</evidence>
<proteinExistence type="inferred from homology"/>
<evidence type="ECO:0000256" key="3">
    <source>
        <dbReference type="ARBA" id="ARBA00011048"/>
    </source>
</evidence>
<feature type="domain" description="FAD/NAD(P)-binding" evidence="11">
    <location>
        <begin position="402"/>
        <end position="652"/>
    </location>
</feature>
<gene>
    <name evidence="12" type="ORF">FE374_03740</name>
</gene>
<dbReference type="Gene3D" id="3.40.50.720">
    <property type="entry name" value="NAD(P)-binding Rossmann-like Domain"/>
    <property type="match status" value="1"/>
</dbReference>
<evidence type="ECO:0000259" key="11">
    <source>
        <dbReference type="Pfam" id="PF07992"/>
    </source>
</evidence>
<dbReference type="SUPFAM" id="SSF51395">
    <property type="entry name" value="FMN-linked oxidoreductases"/>
    <property type="match status" value="1"/>
</dbReference>
<dbReference type="RefSeq" id="WP_139927304.1">
    <property type="nucleotide sequence ID" value="NZ_CP040915.1"/>
</dbReference>
<protein>
    <submittedName>
        <fullName evidence="12">FAD-binding protein</fullName>
    </submittedName>
</protein>